<feature type="transmembrane region" description="Helical" evidence="1">
    <location>
        <begin position="96"/>
        <end position="117"/>
    </location>
</feature>
<proteinExistence type="predicted"/>
<feature type="transmembrane region" description="Helical" evidence="1">
    <location>
        <begin position="65"/>
        <end position="84"/>
    </location>
</feature>
<keyword evidence="1" id="KW-1133">Transmembrane helix</keyword>
<comment type="caution">
    <text evidence="2">The sequence shown here is derived from an EMBL/GenBank/DDBJ whole genome shotgun (WGS) entry which is preliminary data.</text>
</comment>
<feature type="transmembrane region" description="Helical" evidence="1">
    <location>
        <begin position="35"/>
        <end position="53"/>
    </location>
</feature>
<accession>A0ABC8U7I8</accession>
<evidence type="ECO:0000313" key="4">
    <source>
        <dbReference type="Proteomes" id="UP001642360"/>
    </source>
</evidence>
<dbReference type="Proteomes" id="UP001642360">
    <property type="component" value="Unassembled WGS sequence"/>
</dbReference>
<keyword evidence="4" id="KW-1185">Reference proteome</keyword>
<name>A0ABC8U7I8_9AQUA</name>
<dbReference type="EMBL" id="CAUOFW020009246">
    <property type="protein sequence ID" value="CAK9185229.1"/>
    <property type="molecule type" value="Genomic_DNA"/>
</dbReference>
<dbReference type="EMBL" id="CAUOFW020007057">
    <property type="protein sequence ID" value="CAK9177446.1"/>
    <property type="molecule type" value="Genomic_DNA"/>
</dbReference>
<keyword evidence="1" id="KW-0812">Transmembrane</keyword>
<dbReference type="AlphaFoldDB" id="A0ABC8U7I8"/>
<keyword evidence="1" id="KW-0472">Membrane</keyword>
<feature type="transmembrane region" description="Helical" evidence="1">
    <location>
        <begin position="137"/>
        <end position="156"/>
    </location>
</feature>
<reference evidence="2 4" key="1">
    <citation type="submission" date="2024-02" db="EMBL/GenBank/DDBJ databases">
        <authorList>
            <person name="Vignale AGUSTIN F."/>
            <person name="Sosa J E."/>
            <person name="Modenutti C."/>
        </authorList>
    </citation>
    <scope>NUCLEOTIDE SEQUENCE [LARGE SCALE GENOMIC DNA]</scope>
</reference>
<protein>
    <submittedName>
        <fullName evidence="2">Uncharacterized protein</fullName>
    </submittedName>
</protein>
<gene>
    <name evidence="2" type="ORF">ILEXP_LOCUS47336</name>
    <name evidence="3" type="ORF">ILEXP_LOCUS55611</name>
</gene>
<evidence type="ECO:0000256" key="1">
    <source>
        <dbReference type="SAM" id="Phobius"/>
    </source>
</evidence>
<organism evidence="2 4">
    <name type="scientific">Ilex paraguariensis</name>
    <name type="common">yerba mate</name>
    <dbReference type="NCBI Taxonomy" id="185542"/>
    <lineage>
        <taxon>Eukaryota</taxon>
        <taxon>Viridiplantae</taxon>
        <taxon>Streptophyta</taxon>
        <taxon>Embryophyta</taxon>
        <taxon>Tracheophyta</taxon>
        <taxon>Spermatophyta</taxon>
        <taxon>Magnoliopsida</taxon>
        <taxon>eudicotyledons</taxon>
        <taxon>Gunneridae</taxon>
        <taxon>Pentapetalae</taxon>
        <taxon>asterids</taxon>
        <taxon>campanulids</taxon>
        <taxon>Aquifoliales</taxon>
        <taxon>Aquifoliaceae</taxon>
        <taxon>Ilex</taxon>
    </lineage>
</organism>
<sequence length="200" mass="22453">MIVDNKFLKAHNPLLLINYYEQHLRRLSCRLTNANFLRMGGEGGCYVWTYLIYREVSDCLSTVIYTKQALSVAIFSQLVWLLFLQPHMGSRGPSPLVPSLMLGALSLVIFGGTRQYLVEWVLPLMFQSGLEEATGVASFMTLLLPISMLLMIHLLTKFFPGRNVSSAVNQQSSSSAYDAEGFGLGSLLLVVLFFVLYNLW</sequence>
<feature type="transmembrane region" description="Helical" evidence="1">
    <location>
        <begin position="177"/>
        <end position="197"/>
    </location>
</feature>
<evidence type="ECO:0000313" key="3">
    <source>
        <dbReference type="EMBL" id="CAK9185229.1"/>
    </source>
</evidence>
<evidence type="ECO:0000313" key="2">
    <source>
        <dbReference type="EMBL" id="CAK9177446.1"/>
    </source>
</evidence>